<dbReference type="Proteomes" id="UP001152604">
    <property type="component" value="Unassembled WGS sequence"/>
</dbReference>
<evidence type="ECO:0000313" key="2">
    <source>
        <dbReference type="EMBL" id="CAH2399118.1"/>
    </source>
</evidence>
<keyword evidence="3" id="KW-1185">Reference proteome</keyword>
<dbReference type="RefSeq" id="WP_254024928.1">
    <property type="nucleotide sequence ID" value="NZ_CAKXZS010000014.1"/>
</dbReference>
<evidence type="ECO:0000313" key="3">
    <source>
        <dbReference type="Proteomes" id="UP001152604"/>
    </source>
</evidence>
<proteinExistence type="predicted"/>
<feature type="region of interest" description="Disordered" evidence="1">
    <location>
        <begin position="1"/>
        <end position="27"/>
    </location>
</feature>
<reference evidence="2" key="1">
    <citation type="submission" date="2022-03" db="EMBL/GenBank/DDBJ databases">
        <authorList>
            <person name="Brunel B."/>
        </authorList>
    </citation>
    <scope>NUCLEOTIDE SEQUENCE</scope>
    <source>
        <strain evidence="2">STM4922sample</strain>
    </source>
</reference>
<dbReference type="EMBL" id="CAKXZS010000014">
    <property type="protein sequence ID" value="CAH2399118.1"/>
    <property type="molecule type" value="Genomic_DNA"/>
</dbReference>
<sequence length="79" mass="8434">MTRETGGFAFPLMPPCDASGQSAQGYPYPETGMTLRDWFAGQALAGDLAATPNCRPSIIGSAERAYAYADAMLAERRKS</sequence>
<protein>
    <submittedName>
        <fullName evidence="2">Uncharacterized protein</fullName>
    </submittedName>
</protein>
<gene>
    <name evidence="2" type="ORF">MES4922_210106</name>
</gene>
<name>A0ABN8JN76_9HYPH</name>
<comment type="caution">
    <text evidence="2">The sequence shown here is derived from an EMBL/GenBank/DDBJ whole genome shotgun (WGS) entry which is preliminary data.</text>
</comment>
<evidence type="ECO:0000256" key="1">
    <source>
        <dbReference type="SAM" id="MobiDB-lite"/>
    </source>
</evidence>
<organism evidence="2 3">
    <name type="scientific">Mesorhizobium ventifaucium</name>
    <dbReference type="NCBI Taxonomy" id="666020"/>
    <lineage>
        <taxon>Bacteria</taxon>
        <taxon>Pseudomonadati</taxon>
        <taxon>Pseudomonadota</taxon>
        <taxon>Alphaproteobacteria</taxon>
        <taxon>Hyphomicrobiales</taxon>
        <taxon>Phyllobacteriaceae</taxon>
        <taxon>Mesorhizobium</taxon>
    </lineage>
</organism>
<accession>A0ABN8JN76</accession>